<dbReference type="InterPro" id="IPR001314">
    <property type="entry name" value="Peptidase_S1A"/>
</dbReference>
<dbReference type="InterPro" id="IPR009003">
    <property type="entry name" value="Peptidase_S1_PA"/>
</dbReference>
<dbReference type="PANTHER" id="PTHR24253:SF169">
    <property type="entry name" value="PROSTASIN"/>
    <property type="match status" value="1"/>
</dbReference>
<keyword evidence="1" id="KW-1015">Disulfide bond</keyword>
<accession>A0ABN9LV30</accession>
<evidence type="ECO:0000313" key="4">
    <source>
        <dbReference type="EMBL" id="CAJ0951550.1"/>
    </source>
</evidence>
<gene>
    <name evidence="4" type="ORF">RIMI_LOCUS13495304</name>
</gene>
<comment type="caution">
    <text evidence="4">The sequence shown here is derived from an EMBL/GenBank/DDBJ whole genome shotgun (WGS) entry which is preliminary data.</text>
</comment>
<feature type="transmembrane region" description="Helical" evidence="2">
    <location>
        <begin position="326"/>
        <end position="346"/>
    </location>
</feature>
<sequence length="349" mass="37819">MDLLRVSSLSRDGDDRWDDTLARPLVIAEVHCTLTSHKPKYSPDFVANRIVGGENGNIQQWPWLASLRHNQVHVCGCSLLSPSYVLTAAHCFPTGYKDEEYEVLVGTTSLAITDSTAQIVLVEQSYKNPGYVDGGFSWDIAVVKLKTAVTLSSVVQPIRLPSSNVQFPAGMPCKVAGWGHVKHSVPLESPQNLQVGQVKIISRFTCSCLYNINPSENTLSSIQQDMICAGTVDGSVDACQGDSGGPLCCNVNGNWYQAGVVSWGDECGAPNRPGVYIATSASIVWIRSIVPDVQTDDFTVDQTPEPDNPEGCTAADGQFHTFPNSASMVLVTLAMLPLYWLTAYFLTDL</sequence>
<keyword evidence="2" id="KW-0472">Membrane</keyword>
<dbReference type="PANTHER" id="PTHR24253">
    <property type="entry name" value="TRANSMEMBRANE PROTEASE SERINE"/>
    <property type="match status" value="1"/>
</dbReference>
<dbReference type="PRINTS" id="PR00722">
    <property type="entry name" value="CHYMOTRYPSIN"/>
</dbReference>
<dbReference type="SMART" id="SM00020">
    <property type="entry name" value="Tryp_SPc"/>
    <property type="match status" value="1"/>
</dbReference>
<evidence type="ECO:0000256" key="2">
    <source>
        <dbReference type="SAM" id="Phobius"/>
    </source>
</evidence>
<dbReference type="CDD" id="cd00190">
    <property type="entry name" value="Tryp_SPc"/>
    <property type="match status" value="1"/>
</dbReference>
<dbReference type="InterPro" id="IPR018114">
    <property type="entry name" value="TRYPSIN_HIS"/>
</dbReference>
<proteinExistence type="predicted"/>
<keyword evidence="2" id="KW-0812">Transmembrane</keyword>
<dbReference type="Proteomes" id="UP001176940">
    <property type="component" value="Unassembled WGS sequence"/>
</dbReference>
<name>A0ABN9LV30_9NEOB</name>
<dbReference type="PROSITE" id="PS50240">
    <property type="entry name" value="TRYPSIN_DOM"/>
    <property type="match status" value="1"/>
</dbReference>
<dbReference type="PROSITE" id="PS00134">
    <property type="entry name" value="TRYPSIN_HIS"/>
    <property type="match status" value="1"/>
</dbReference>
<keyword evidence="5" id="KW-1185">Reference proteome</keyword>
<organism evidence="4 5">
    <name type="scientific">Ranitomeya imitator</name>
    <name type="common">mimic poison frog</name>
    <dbReference type="NCBI Taxonomy" id="111125"/>
    <lineage>
        <taxon>Eukaryota</taxon>
        <taxon>Metazoa</taxon>
        <taxon>Chordata</taxon>
        <taxon>Craniata</taxon>
        <taxon>Vertebrata</taxon>
        <taxon>Euteleostomi</taxon>
        <taxon>Amphibia</taxon>
        <taxon>Batrachia</taxon>
        <taxon>Anura</taxon>
        <taxon>Neobatrachia</taxon>
        <taxon>Hyloidea</taxon>
        <taxon>Dendrobatidae</taxon>
        <taxon>Dendrobatinae</taxon>
        <taxon>Ranitomeya</taxon>
    </lineage>
</organism>
<dbReference type="InterPro" id="IPR001254">
    <property type="entry name" value="Trypsin_dom"/>
</dbReference>
<dbReference type="InterPro" id="IPR043504">
    <property type="entry name" value="Peptidase_S1_PA_chymotrypsin"/>
</dbReference>
<evidence type="ECO:0000256" key="1">
    <source>
        <dbReference type="ARBA" id="ARBA00023157"/>
    </source>
</evidence>
<evidence type="ECO:0000259" key="3">
    <source>
        <dbReference type="PROSITE" id="PS50240"/>
    </source>
</evidence>
<keyword evidence="2" id="KW-1133">Transmembrane helix</keyword>
<protein>
    <recommendedName>
        <fullName evidence="3">Peptidase S1 domain-containing protein</fullName>
    </recommendedName>
</protein>
<evidence type="ECO:0000313" key="5">
    <source>
        <dbReference type="Proteomes" id="UP001176940"/>
    </source>
</evidence>
<dbReference type="SUPFAM" id="SSF50494">
    <property type="entry name" value="Trypsin-like serine proteases"/>
    <property type="match status" value="1"/>
</dbReference>
<feature type="domain" description="Peptidase S1" evidence="3">
    <location>
        <begin position="50"/>
        <end position="291"/>
    </location>
</feature>
<dbReference type="Gene3D" id="2.40.10.10">
    <property type="entry name" value="Trypsin-like serine proteases"/>
    <property type="match status" value="2"/>
</dbReference>
<dbReference type="Pfam" id="PF00089">
    <property type="entry name" value="Trypsin"/>
    <property type="match status" value="1"/>
</dbReference>
<reference evidence="4" key="1">
    <citation type="submission" date="2023-07" db="EMBL/GenBank/DDBJ databases">
        <authorList>
            <person name="Stuckert A."/>
        </authorList>
    </citation>
    <scope>NUCLEOTIDE SEQUENCE</scope>
</reference>
<dbReference type="EMBL" id="CAUEEQ010033403">
    <property type="protein sequence ID" value="CAJ0951550.1"/>
    <property type="molecule type" value="Genomic_DNA"/>
</dbReference>